<name>A0ACB7THN7_HYAAI</name>
<sequence>MPPPYPGLTGSEAVTYRQLQSGSLPTPVLMKHVCSRVYVSDLCRVCGSERATAAHILWDCVENPREARTLTTIPPWLAAAAGSDQLKEQTRAVQWISAALEKQRPSENARCRLPHEHRIRRWCQKKAGIAKAARREAAIMPR</sequence>
<evidence type="ECO:0000313" key="2">
    <source>
        <dbReference type="Proteomes" id="UP000821845"/>
    </source>
</evidence>
<keyword evidence="2" id="KW-1185">Reference proteome</keyword>
<accession>A0ACB7THN7</accession>
<evidence type="ECO:0000313" key="1">
    <source>
        <dbReference type="EMBL" id="KAH6946450.1"/>
    </source>
</evidence>
<dbReference type="EMBL" id="CM023481">
    <property type="protein sequence ID" value="KAH6946450.1"/>
    <property type="molecule type" value="Genomic_DNA"/>
</dbReference>
<proteinExistence type="predicted"/>
<gene>
    <name evidence="1" type="ORF">HPB50_013654</name>
</gene>
<protein>
    <submittedName>
        <fullName evidence="1">Uncharacterized protein</fullName>
    </submittedName>
</protein>
<comment type="caution">
    <text evidence="1">The sequence shown here is derived from an EMBL/GenBank/DDBJ whole genome shotgun (WGS) entry which is preliminary data.</text>
</comment>
<organism evidence="1 2">
    <name type="scientific">Hyalomma asiaticum</name>
    <name type="common">Tick</name>
    <dbReference type="NCBI Taxonomy" id="266040"/>
    <lineage>
        <taxon>Eukaryota</taxon>
        <taxon>Metazoa</taxon>
        <taxon>Ecdysozoa</taxon>
        <taxon>Arthropoda</taxon>
        <taxon>Chelicerata</taxon>
        <taxon>Arachnida</taxon>
        <taxon>Acari</taxon>
        <taxon>Parasitiformes</taxon>
        <taxon>Ixodida</taxon>
        <taxon>Ixodoidea</taxon>
        <taxon>Ixodidae</taxon>
        <taxon>Hyalomminae</taxon>
        <taxon>Hyalomma</taxon>
    </lineage>
</organism>
<dbReference type="Proteomes" id="UP000821845">
    <property type="component" value="Chromosome 1"/>
</dbReference>
<reference evidence="1" key="1">
    <citation type="submission" date="2020-05" db="EMBL/GenBank/DDBJ databases">
        <title>Large-scale comparative analyses of tick genomes elucidate their genetic diversity and vector capacities.</title>
        <authorList>
            <person name="Jia N."/>
            <person name="Wang J."/>
            <person name="Shi W."/>
            <person name="Du L."/>
            <person name="Sun Y."/>
            <person name="Zhan W."/>
            <person name="Jiang J."/>
            <person name="Wang Q."/>
            <person name="Zhang B."/>
            <person name="Ji P."/>
            <person name="Sakyi L.B."/>
            <person name="Cui X."/>
            <person name="Yuan T."/>
            <person name="Jiang B."/>
            <person name="Yang W."/>
            <person name="Lam T.T.-Y."/>
            <person name="Chang Q."/>
            <person name="Ding S."/>
            <person name="Wang X."/>
            <person name="Zhu J."/>
            <person name="Ruan X."/>
            <person name="Zhao L."/>
            <person name="Wei J."/>
            <person name="Que T."/>
            <person name="Du C."/>
            <person name="Cheng J."/>
            <person name="Dai P."/>
            <person name="Han X."/>
            <person name="Huang E."/>
            <person name="Gao Y."/>
            <person name="Liu J."/>
            <person name="Shao H."/>
            <person name="Ye R."/>
            <person name="Li L."/>
            <person name="Wei W."/>
            <person name="Wang X."/>
            <person name="Wang C."/>
            <person name="Yang T."/>
            <person name="Huo Q."/>
            <person name="Li W."/>
            <person name="Guo W."/>
            <person name="Chen H."/>
            <person name="Zhou L."/>
            <person name="Ni X."/>
            <person name="Tian J."/>
            <person name="Zhou Y."/>
            <person name="Sheng Y."/>
            <person name="Liu T."/>
            <person name="Pan Y."/>
            <person name="Xia L."/>
            <person name="Li J."/>
            <person name="Zhao F."/>
            <person name="Cao W."/>
        </authorList>
    </citation>
    <scope>NUCLEOTIDE SEQUENCE</scope>
    <source>
        <strain evidence="1">Hyas-2018</strain>
    </source>
</reference>